<evidence type="ECO:0000256" key="10">
    <source>
        <dbReference type="ARBA" id="ARBA00034899"/>
    </source>
</evidence>
<keyword evidence="7 11" id="KW-0472">Membrane</keyword>
<gene>
    <name evidence="12" type="ORF">HAZT_HAZT008237</name>
</gene>
<sequence length="237" mass="26077">MTFYHLGNCLFLAYGPYFLTYKYFELGYLKLQLKLWSEYGAFWKCVQVGGMYLLTQLCKMLLLATFFPADLPSPAGISLLTEIFKSTMDFGDLFAISLVLRKISASGPIKVLIAGLGWSTADMVLTRVLPLWVGARGLQFDWKYIIMSLEANVVMVHHLAVTALVYLWSRTDSSSPHRPLLALLAVCSVYCPLLPAIYTAVLAGSAPTAFNMLLASSVPSLLLSAASLTLLVQQCPS</sequence>
<dbReference type="PANTHER" id="PTHR12869">
    <property type="entry name" value="SMALL SEVEN TRANSMEMBRANE DOMAIN-CONTAINING PROTEIN"/>
    <property type="match status" value="1"/>
</dbReference>
<feature type="transmembrane region" description="Helical" evidence="11">
    <location>
        <begin position="144"/>
        <end position="168"/>
    </location>
</feature>
<dbReference type="EMBL" id="JQDR03016941">
    <property type="protein sequence ID" value="KAA0184447.1"/>
    <property type="molecule type" value="Genomic_DNA"/>
</dbReference>
<dbReference type="GO" id="GO:0005886">
    <property type="term" value="C:plasma membrane"/>
    <property type="evidence" value="ECO:0007669"/>
    <property type="project" value="UniProtKB-SubCell"/>
</dbReference>
<dbReference type="Pfam" id="PF09767">
    <property type="entry name" value="DUF2053"/>
    <property type="match status" value="1"/>
</dbReference>
<protein>
    <recommendedName>
        <fullName evidence="9">BOS complex subunit TMEM147</fullName>
    </recommendedName>
    <alternativeName>
        <fullName evidence="10">Transmembrane protein 147</fullName>
    </alternativeName>
</protein>
<keyword evidence="6 11" id="KW-1133">Transmembrane helix</keyword>
<feature type="transmembrane region" description="Helical" evidence="11">
    <location>
        <begin position="209"/>
        <end position="232"/>
    </location>
</feature>
<dbReference type="OrthoDB" id="9993532at2759"/>
<dbReference type="AlphaFoldDB" id="A0A6A0GQ58"/>
<comment type="caution">
    <text evidence="12">The sequence shown here is derived from an EMBL/GenBank/DDBJ whole genome shotgun (WGS) entry which is preliminary data.</text>
</comment>
<evidence type="ECO:0000256" key="7">
    <source>
        <dbReference type="ARBA" id="ARBA00023136"/>
    </source>
</evidence>
<evidence type="ECO:0000256" key="3">
    <source>
        <dbReference type="ARBA" id="ARBA00022475"/>
    </source>
</evidence>
<evidence type="ECO:0000256" key="4">
    <source>
        <dbReference type="ARBA" id="ARBA00022692"/>
    </source>
</evidence>
<comment type="similarity">
    <text evidence="8">Belongs to the TMEM147 family.</text>
</comment>
<keyword evidence="3" id="KW-1003">Cell membrane</keyword>
<evidence type="ECO:0000313" key="12">
    <source>
        <dbReference type="EMBL" id="KAA0184447.1"/>
    </source>
</evidence>
<evidence type="ECO:0000256" key="2">
    <source>
        <dbReference type="ARBA" id="ARBA00004651"/>
    </source>
</evidence>
<dbReference type="InterPro" id="IPR019164">
    <property type="entry name" value="TMEM147"/>
</dbReference>
<feature type="transmembrane region" description="Helical" evidence="11">
    <location>
        <begin position="180"/>
        <end position="203"/>
    </location>
</feature>
<evidence type="ECO:0000256" key="8">
    <source>
        <dbReference type="ARBA" id="ARBA00034739"/>
    </source>
</evidence>
<reference evidence="12" key="2">
    <citation type="journal article" date="2018" name="Environ. Sci. Technol.">
        <title>The Toxicogenome of Hyalella azteca: A Model for Sediment Ecotoxicology and Evolutionary Toxicology.</title>
        <authorList>
            <person name="Poynton H.C."/>
            <person name="Hasenbein S."/>
            <person name="Benoit J.B."/>
            <person name="Sepulveda M.S."/>
            <person name="Poelchau M.F."/>
            <person name="Hughes D.S.T."/>
            <person name="Murali S.C."/>
            <person name="Chen S."/>
            <person name="Glastad K.M."/>
            <person name="Goodisman M.A.D."/>
            <person name="Werren J.H."/>
            <person name="Vineis J.H."/>
            <person name="Bowen J.L."/>
            <person name="Friedrich M."/>
            <person name="Jones J."/>
            <person name="Robertson H.M."/>
            <person name="Feyereisen R."/>
            <person name="Mechler-Hickson A."/>
            <person name="Mathers N."/>
            <person name="Lee C.E."/>
            <person name="Colbourne J.K."/>
            <person name="Biales A."/>
            <person name="Johnston J.S."/>
            <person name="Wellborn G.A."/>
            <person name="Rosendale A.J."/>
            <person name="Cridge A.G."/>
            <person name="Munoz-Torres M.C."/>
            <person name="Bain P.A."/>
            <person name="Manny A.R."/>
            <person name="Major K.M."/>
            <person name="Lambert F.N."/>
            <person name="Vulpe C.D."/>
            <person name="Tuck P."/>
            <person name="Blalock B.J."/>
            <person name="Lin Y.Y."/>
            <person name="Smith M.E."/>
            <person name="Ochoa-Acuna H."/>
            <person name="Chen M.M."/>
            <person name="Childers C.P."/>
            <person name="Qu J."/>
            <person name="Dugan S."/>
            <person name="Lee S.L."/>
            <person name="Chao H."/>
            <person name="Dinh H."/>
            <person name="Han Y."/>
            <person name="Doddapaneni H."/>
            <person name="Worley K.C."/>
            <person name="Muzny D.M."/>
            <person name="Gibbs R.A."/>
            <person name="Richards S."/>
        </authorList>
    </citation>
    <scope>NUCLEOTIDE SEQUENCE</scope>
    <source>
        <strain evidence="12">HAZT.00-mixed</strain>
        <tissue evidence="12">Whole organism</tissue>
    </source>
</reference>
<keyword evidence="5" id="KW-0256">Endoplasmic reticulum</keyword>
<proteinExistence type="inferred from homology"/>
<reference evidence="12" key="1">
    <citation type="submission" date="2014-08" db="EMBL/GenBank/DDBJ databases">
        <authorList>
            <person name="Murali S."/>
            <person name="Richards S."/>
            <person name="Bandaranaike D."/>
            <person name="Bellair M."/>
            <person name="Blankenburg K."/>
            <person name="Chao H."/>
            <person name="Dinh H."/>
            <person name="Doddapaneni H."/>
            <person name="Dugan-Rocha S."/>
            <person name="Elkadiri S."/>
            <person name="Gnanaolivu R."/>
            <person name="Hughes D."/>
            <person name="Lee S."/>
            <person name="Li M."/>
            <person name="Ming W."/>
            <person name="Munidasa M."/>
            <person name="Muniz J."/>
            <person name="Nguyen L."/>
            <person name="Osuji N."/>
            <person name="Pu L.-L."/>
            <person name="Puazo M."/>
            <person name="Skinner E."/>
            <person name="Qu C."/>
            <person name="Quiroz J."/>
            <person name="Raj R."/>
            <person name="Weissenberger G."/>
            <person name="Xin Y."/>
            <person name="Zou X."/>
            <person name="Han Y."/>
            <person name="Worley K."/>
            <person name="Muzny D."/>
            <person name="Gibbs R."/>
        </authorList>
    </citation>
    <scope>NUCLEOTIDE SEQUENCE</scope>
    <source>
        <strain evidence="12">HAZT.00-mixed</strain>
        <tissue evidence="12">Whole organism</tissue>
    </source>
</reference>
<name>A0A6A0GQ58_HYAAZ</name>
<organism evidence="12">
    <name type="scientific">Hyalella azteca</name>
    <name type="common">Amphipod</name>
    <dbReference type="NCBI Taxonomy" id="294128"/>
    <lineage>
        <taxon>Eukaryota</taxon>
        <taxon>Metazoa</taxon>
        <taxon>Ecdysozoa</taxon>
        <taxon>Arthropoda</taxon>
        <taxon>Crustacea</taxon>
        <taxon>Multicrustacea</taxon>
        <taxon>Malacostraca</taxon>
        <taxon>Eumalacostraca</taxon>
        <taxon>Peracarida</taxon>
        <taxon>Amphipoda</taxon>
        <taxon>Senticaudata</taxon>
        <taxon>Talitrida</taxon>
        <taxon>Talitroidea</taxon>
        <taxon>Hyalellidae</taxon>
        <taxon>Hyalella</taxon>
    </lineage>
</organism>
<evidence type="ECO:0000256" key="11">
    <source>
        <dbReference type="SAM" id="Phobius"/>
    </source>
</evidence>
<dbReference type="Proteomes" id="UP000711488">
    <property type="component" value="Unassembled WGS sequence"/>
</dbReference>
<keyword evidence="4 11" id="KW-0812">Transmembrane</keyword>
<evidence type="ECO:0000256" key="5">
    <source>
        <dbReference type="ARBA" id="ARBA00022824"/>
    </source>
</evidence>
<evidence type="ECO:0000256" key="1">
    <source>
        <dbReference type="ARBA" id="ARBA00004477"/>
    </source>
</evidence>
<reference evidence="12" key="3">
    <citation type="submission" date="2019-06" db="EMBL/GenBank/DDBJ databases">
        <authorList>
            <person name="Poynton C."/>
            <person name="Hasenbein S."/>
            <person name="Benoit J.B."/>
            <person name="Sepulveda M.S."/>
            <person name="Poelchau M.F."/>
            <person name="Murali S.C."/>
            <person name="Chen S."/>
            <person name="Glastad K.M."/>
            <person name="Werren J.H."/>
            <person name="Vineis J.H."/>
            <person name="Bowen J.L."/>
            <person name="Friedrich M."/>
            <person name="Jones J."/>
            <person name="Robertson H.M."/>
            <person name="Feyereisen R."/>
            <person name="Mechler-Hickson A."/>
            <person name="Mathers N."/>
            <person name="Lee C.E."/>
            <person name="Colbourne J.K."/>
            <person name="Biales A."/>
            <person name="Johnston J.S."/>
            <person name="Wellborn G.A."/>
            <person name="Rosendale A.J."/>
            <person name="Cridge A.G."/>
            <person name="Munoz-Torres M.C."/>
            <person name="Bain P.A."/>
            <person name="Manny A.R."/>
            <person name="Major K.M."/>
            <person name="Lambert F.N."/>
            <person name="Vulpe C.D."/>
            <person name="Tuck P."/>
            <person name="Blalock B.J."/>
            <person name="Lin Y.-Y."/>
            <person name="Smith M.E."/>
            <person name="Ochoa-Acuna H."/>
            <person name="Chen M.-J.M."/>
            <person name="Childers C.P."/>
            <person name="Qu J."/>
            <person name="Dugan S."/>
            <person name="Lee S.L."/>
            <person name="Chao H."/>
            <person name="Dinh H."/>
            <person name="Han Y."/>
            <person name="Doddapaneni H."/>
            <person name="Worley K.C."/>
            <person name="Muzny D.M."/>
            <person name="Gibbs R.A."/>
            <person name="Richards S."/>
        </authorList>
    </citation>
    <scope>NUCLEOTIDE SEQUENCE</scope>
    <source>
        <strain evidence="12">HAZT.00-mixed</strain>
        <tissue evidence="12">Whole organism</tissue>
    </source>
</reference>
<dbReference type="PANTHER" id="PTHR12869:SF0">
    <property type="entry name" value="BOS COMPLEX SUBUNIT TMEM147"/>
    <property type="match status" value="1"/>
</dbReference>
<evidence type="ECO:0000256" key="9">
    <source>
        <dbReference type="ARBA" id="ARBA00034846"/>
    </source>
</evidence>
<dbReference type="GO" id="GO:0005789">
    <property type="term" value="C:endoplasmic reticulum membrane"/>
    <property type="evidence" value="ECO:0007669"/>
    <property type="project" value="UniProtKB-SubCell"/>
</dbReference>
<accession>A0A6A0GQ58</accession>
<comment type="subcellular location">
    <subcellularLocation>
        <location evidence="2">Cell membrane</location>
        <topology evidence="2">Multi-pass membrane protein</topology>
    </subcellularLocation>
    <subcellularLocation>
        <location evidence="1">Endoplasmic reticulum membrane</location>
        <topology evidence="1">Multi-pass membrane protein</topology>
    </subcellularLocation>
</comment>
<evidence type="ECO:0000256" key="6">
    <source>
        <dbReference type="ARBA" id="ARBA00022989"/>
    </source>
</evidence>